<evidence type="ECO:0000313" key="2">
    <source>
        <dbReference type="EMBL" id="KAJ7356790.1"/>
    </source>
</evidence>
<dbReference type="Proteomes" id="UP001218218">
    <property type="component" value="Unassembled WGS sequence"/>
</dbReference>
<organism evidence="2 3">
    <name type="scientific">Mycena albidolilacea</name>
    <dbReference type="NCBI Taxonomy" id="1033008"/>
    <lineage>
        <taxon>Eukaryota</taxon>
        <taxon>Fungi</taxon>
        <taxon>Dikarya</taxon>
        <taxon>Basidiomycota</taxon>
        <taxon>Agaricomycotina</taxon>
        <taxon>Agaricomycetes</taxon>
        <taxon>Agaricomycetidae</taxon>
        <taxon>Agaricales</taxon>
        <taxon>Marasmiineae</taxon>
        <taxon>Mycenaceae</taxon>
        <taxon>Mycena</taxon>
    </lineage>
</organism>
<proteinExistence type="predicted"/>
<dbReference type="EMBL" id="JARIHO010000008">
    <property type="protein sequence ID" value="KAJ7356790.1"/>
    <property type="molecule type" value="Genomic_DNA"/>
</dbReference>
<accession>A0AAD7EX12</accession>
<feature type="signal peptide" evidence="1">
    <location>
        <begin position="1"/>
        <end position="17"/>
    </location>
</feature>
<dbReference type="AlphaFoldDB" id="A0AAD7EX12"/>
<evidence type="ECO:0000256" key="1">
    <source>
        <dbReference type="SAM" id="SignalP"/>
    </source>
</evidence>
<evidence type="ECO:0000313" key="3">
    <source>
        <dbReference type="Proteomes" id="UP001218218"/>
    </source>
</evidence>
<keyword evidence="3" id="KW-1185">Reference proteome</keyword>
<reference evidence="2" key="1">
    <citation type="submission" date="2023-03" db="EMBL/GenBank/DDBJ databases">
        <title>Massive genome expansion in bonnet fungi (Mycena s.s.) driven by repeated elements and novel gene families across ecological guilds.</title>
        <authorList>
            <consortium name="Lawrence Berkeley National Laboratory"/>
            <person name="Harder C.B."/>
            <person name="Miyauchi S."/>
            <person name="Viragh M."/>
            <person name="Kuo A."/>
            <person name="Thoen E."/>
            <person name="Andreopoulos B."/>
            <person name="Lu D."/>
            <person name="Skrede I."/>
            <person name="Drula E."/>
            <person name="Henrissat B."/>
            <person name="Morin E."/>
            <person name="Kohler A."/>
            <person name="Barry K."/>
            <person name="LaButti K."/>
            <person name="Morin E."/>
            <person name="Salamov A."/>
            <person name="Lipzen A."/>
            <person name="Mereny Z."/>
            <person name="Hegedus B."/>
            <person name="Baldrian P."/>
            <person name="Stursova M."/>
            <person name="Weitz H."/>
            <person name="Taylor A."/>
            <person name="Grigoriev I.V."/>
            <person name="Nagy L.G."/>
            <person name="Martin F."/>
            <person name="Kauserud H."/>
        </authorList>
    </citation>
    <scope>NUCLEOTIDE SEQUENCE</scope>
    <source>
        <strain evidence="2">CBHHK002</strain>
    </source>
</reference>
<feature type="chain" id="PRO_5042129068" evidence="1">
    <location>
        <begin position="18"/>
        <end position="206"/>
    </location>
</feature>
<comment type="caution">
    <text evidence="2">The sequence shown here is derived from an EMBL/GenBank/DDBJ whole genome shotgun (WGS) entry which is preliminary data.</text>
</comment>
<protein>
    <submittedName>
        <fullName evidence="2">Uncharacterized protein</fullName>
    </submittedName>
</protein>
<keyword evidence="1" id="KW-0732">Signal</keyword>
<name>A0AAD7EX12_9AGAR</name>
<sequence length="206" mass="21983">MLVQLVSLFAFAASSLAVPVADITSLGYLRCSSEGQVTGYLSKSLNSAGEYKGVSPDSDPNDVNHRMLVSLDVTATGTQSLLVKNAPDNDYPFLGGIGGEEGSTIGSNGDYLHVGGTELTASGAKPSYCGNTYTDRTNNLRKCESAVWVYNSTTSEVTPRWTNDDGSVVDANIGYVDASFVLTGDKKEFEDSWSDSVEWITLTFET</sequence>
<gene>
    <name evidence="2" type="ORF">DFH08DRAFT_850072</name>
</gene>